<dbReference type="EMBL" id="HG994584">
    <property type="protein sequence ID" value="CAF2951138.1"/>
    <property type="molecule type" value="Genomic_DNA"/>
</dbReference>
<dbReference type="PANTHER" id="PTHR11219:SF72">
    <property type="entry name" value="TENEURIN-M"/>
    <property type="match status" value="1"/>
</dbReference>
<accession>A0A7R8CZL2</accession>
<evidence type="ECO:0000313" key="5">
    <source>
        <dbReference type="EMBL" id="CAF2951138.1"/>
    </source>
</evidence>
<proteinExistence type="predicted"/>
<feature type="domain" description="Teneurin-like YD-shell" evidence="4">
    <location>
        <begin position="5"/>
        <end position="477"/>
    </location>
</feature>
<evidence type="ECO:0000259" key="4">
    <source>
        <dbReference type="Pfam" id="PF25023"/>
    </source>
</evidence>
<reference evidence="5" key="1">
    <citation type="submission" date="2021-02" db="EMBL/GenBank/DDBJ databases">
        <authorList>
            <person name="Bekaert M."/>
        </authorList>
    </citation>
    <scope>NUCLEOTIDE SEQUENCE</scope>
    <source>
        <strain evidence="5">IoA-00</strain>
    </source>
</reference>
<dbReference type="PANTHER" id="PTHR11219">
    <property type="entry name" value="TENEURIN AND N-ACETYLGLUCOSAMINE-1-PHOSPHODIESTER ALPHA-N-ACETYLGLUCOSAMINIDASE"/>
    <property type="match status" value="1"/>
</dbReference>
<dbReference type="InterPro" id="IPR056823">
    <property type="entry name" value="TEN-like_YD-shell"/>
</dbReference>
<dbReference type="Proteomes" id="UP000675881">
    <property type="component" value="Chromosome 5"/>
</dbReference>
<protein>
    <submittedName>
        <fullName evidence="5">(salmon louse) hypothetical protein</fullName>
    </submittedName>
</protein>
<keyword evidence="1" id="KW-0245">EGF-like domain</keyword>
<feature type="domain" description="Teneurin-like YD-shell" evidence="4">
    <location>
        <begin position="484"/>
        <end position="555"/>
    </location>
</feature>
<evidence type="ECO:0000313" key="6">
    <source>
        <dbReference type="Proteomes" id="UP000675881"/>
    </source>
</evidence>
<sequence length="587" mass="67601">MGKSLDVNGRRLLSIEMTKDGTSSQTISVESTASSILNISKETHRLGLPKLWKWGDISIEYEYDHMNRLSKIKHPSSLNGITSYSEYFYPDDKTNEPSKITIPTGGGFLLNRDDHGALKSITTPRGHIHGFSRQHSLGYRRFFLYQAPWSREAYESQYDQSGRLIARVYPKESIKIVYAYDEARQLRSILAGTTSVNYHYYAGSALVKSVEVLDEALEYQSKTELKYHLGLLKEIHTRYSGHTAMFDDIYLKYQYDGSGRVSTIFTEIGSSEGNKDEEKLQNFKYDLKIGILLGIGNYRIRHDSFRKVEMTDLNKNFVRIKSYDEHKRLTGISVIIKGYERFIYNAEYDTASQIISETVSLPKNRKEEVKTFVYNFNGQLSKAIGVDSWIYTHDINGKFGDRAVQFGDLEFVSYDERGYIVRRGEQRFTYNGLGQMMMAIEPGRFSVQFVYDDAGRLISKRDHRNNIVQYIYSDPHRVNLYRWKTPDITYYIGSDSRGSPIYVFDSSGKLVKEISRSPFGKIQHDSDITLDLHVDFSGGLVDQYTKLVHFGSRVFLYIVSGIMIQINGDQNLPLMTEITDWLKIFDV</sequence>
<dbReference type="GO" id="GO:0008045">
    <property type="term" value="P:motor neuron axon guidance"/>
    <property type="evidence" value="ECO:0007669"/>
    <property type="project" value="TreeGrafter"/>
</dbReference>
<evidence type="ECO:0000256" key="3">
    <source>
        <dbReference type="ARBA" id="ARBA00023157"/>
    </source>
</evidence>
<organism evidence="5 6">
    <name type="scientific">Lepeophtheirus salmonis</name>
    <name type="common">Salmon louse</name>
    <name type="synonym">Caligus salmonis</name>
    <dbReference type="NCBI Taxonomy" id="72036"/>
    <lineage>
        <taxon>Eukaryota</taxon>
        <taxon>Metazoa</taxon>
        <taxon>Ecdysozoa</taxon>
        <taxon>Arthropoda</taxon>
        <taxon>Crustacea</taxon>
        <taxon>Multicrustacea</taxon>
        <taxon>Hexanauplia</taxon>
        <taxon>Copepoda</taxon>
        <taxon>Siphonostomatoida</taxon>
        <taxon>Caligidae</taxon>
        <taxon>Lepeophtheirus</taxon>
    </lineage>
</organism>
<keyword evidence="3" id="KW-1015">Disulfide bond</keyword>
<name>A0A7R8CZL2_LEPSM</name>
<keyword evidence="6" id="KW-1185">Reference proteome</keyword>
<evidence type="ECO:0000256" key="1">
    <source>
        <dbReference type="ARBA" id="ARBA00022536"/>
    </source>
</evidence>
<dbReference type="OrthoDB" id="442731at2759"/>
<keyword evidence="2" id="KW-0677">Repeat</keyword>
<dbReference type="Gene3D" id="2.180.10.10">
    <property type="entry name" value="RHS repeat-associated core"/>
    <property type="match status" value="1"/>
</dbReference>
<dbReference type="NCBIfam" id="TIGR01643">
    <property type="entry name" value="YD_repeat_2x"/>
    <property type="match status" value="1"/>
</dbReference>
<dbReference type="InterPro" id="IPR006530">
    <property type="entry name" value="YD"/>
</dbReference>
<dbReference type="InterPro" id="IPR051216">
    <property type="entry name" value="Teneurin"/>
</dbReference>
<dbReference type="AlphaFoldDB" id="A0A7R8CZL2"/>
<dbReference type="Pfam" id="PF25023">
    <property type="entry name" value="TEN_YD-shell"/>
    <property type="match status" value="2"/>
</dbReference>
<gene>
    <name evidence="5" type="ORF">LSAA_9665</name>
</gene>
<evidence type="ECO:0000256" key="2">
    <source>
        <dbReference type="ARBA" id="ARBA00022737"/>
    </source>
</evidence>